<feature type="domain" description="CobN/magnesium chelatase" evidence="1">
    <location>
        <begin position="19"/>
        <end position="446"/>
    </location>
</feature>
<dbReference type="PANTHER" id="PTHR44119:SF7">
    <property type="entry name" value="MAGNESIUM CHELATASE SUBUNIT"/>
    <property type="match status" value="1"/>
</dbReference>
<reference evidence="2 3" key="1">
    <citation type="submission" date="2018-06" db="EMBL/GenBank/DDBJ databases">
        <title>Extensive metabolic versatility and redundancy in microbially diverse, dynamic hydrothermal sediments.</title>
        <authorList>
            <person name="Dombrowski N."/>
            <person name="Teske A."/>
            <person name="Baker B.J."/>
        </authorList>
    </citation>
    <scope>NUCLEOTIDE SEQUENCE [LARGE SCALE GENOMIC DNA]</scope>
    <source>
        <strain evidence="2">B29_G17</strain>
    </source>
</reference>
<evidence type="ECO:0000259" key="1">
    <source>
        <dbReference type="Pfam" id="PF02514"/>
    </source>
</evidence>
<comment type="caution">
    <text evidence="2">The sequence shown here is derived from an EMBL/GenBank/DDBJ whole genome shotgun (WGS) entry which is preliminary data.</text>
</comment>
<organism evidence="2 3">
    <name type="scientific">Thermoproteota archaeon</name>
    <dbReference type="NCBI Taxonomy" id="2056631"/>
    <lineage>
        <taxon>Archaea</taxon>
        <taxon>Thermoproteota</taxon>
    </lineage>
</organism>
<protein>
    <recommendedName>
        <fullName evidence="1">CobN/magnesium chelatase domain-containing protein</fullName>
    </recommendedName>
</protein>
<dbReference type="Pfam" id="PF02514">
    <property type="entry name" value="CobN-Mg_chel"/>
    <property type="match status" value="1"/>
</dbReference>
<dbReference type="AlphaFoldDB" id="A0A497EW90"/>
<accession>A0A497EW90</accession>
<gene>
    <name evidence="2" type="ORF">DRJ20_02830</name>
</gene>
<evidence type="ECO:0000313" key="2">
    <source>
        <dbReference type="EMBL" id="RLE50948.1"/>
    </source>
</evidence>
<evidence type="ECO:0000313" key="3">
    <source>
        <dbReference type="Proteomes" id="UP000268446"/>
    </source>
</evidence>
<proteinExistence type="predicted"/>
<dbReference type="InterPro" id="IPR003672">
    <property type="entry name" value="CobN/Mg_chltase"/>
</dbReference>
<dbReference type="EMBL" id="QMQZ01000091">
    <property type="protein sequence ID" value="RLE50948.1"/>
    <property type="molecule type" value="Genomic_DNA"/>
</dbReference>
<dbReference type="Proteomes" id="UP000268446">
    <property type="component" value="Unassembled WGS sequence"/>
</dbReference>
<dbReference type="PANTHER" id="PTHR44119">
    <property type="entry name" value="MAGNESIUM-CHELATASE SUBUNIT CHLH, CHLOROPLASTIC"/>
    <property type="match status" value="1"/>
</dbReference>
<name>A0A497EW90_9CREN</name>
<sequence length="513" mass="58773">MEVTHILEVELKNAEKLVDVFKRALELAERIGECRREYNGFLVGLEAGYIEPGASGAITRGKIDILPTGRNFYAVDPTIIPTPAAWKIGVETANKLINYYLEKHGRYPESIGHWLWSLDAYKADGEQLAQILYLLGTRPVWGSNGSVRDIEVIPLSVLKRPRIDVVVRISGIVRDTLPNYIYLIDKAVSKVIMLDEPLELNYVKKHYLDYLEKLRQMGKGGVEEAKCRVWCSPPGTYGAGVNYAIEASAWKSDEDLAKTWIQWGCYMYTKNSFGKPSPEAFILNLSNVDLVARNHASDEHDLFNCCCYFSYQGGFYNTVKSITGRSDVEAVIVDTRDVSLTEVRSIKEEVERIVRAKLLNPTWISEMKKHGYRGANEFSRKILHLYGWSATTKQVSNWVFNEIAKTYVLDDEMKKWFEENNVWALEEILRRLIEAAERGLWKPPEEILEKLRETYAEVEGILEESITGEGYIQGSSITWYSPEEIEEWKSRMVEISDAWRNLTKILRRPAEEG</sequence>